<keyword evidence="6" id="KW-1185">Reference proteome</keyword>
<dbReference type="InterPro" id="IPR027443">
    <property type="entry name" value="IPNS-like_sf"/>
</dbReference>
<evidence type="ECO:0000256" key="2">
    <source>
        <dbReference type="ARBA" id="ARBA00023002"/>
    </source>
</evidence>
<dbReference type="Pfam" id="PF14226">
    <property type="entry name" value="DIOX_N"/>
    <property type="match status" value="1"/>
</dbReference>
<proteinExistence type="predicted"/>
<dbReference type="EMBL" id="CP144697">
    <property type="protein sequence ID" value="WVZ15456.1"/>
    <property type="molecule type" value="Genomic_DNA"/>
</dbReference>
<dbReference type="PANTHER" id="PTHR10209">
    <property type="entry name" value="OXIDOREDUCTASE, 2OG-FE II OXYGENASE FAMILY PROTEIN"/>
    <property type="match status" value="1"/>
</dbReference>
<dbReference type="InterPro" id="IPR026992">
    <property type="entry name" value="DIOX_N"/>
</dbReference>
<dbReference type="GO" id="GO:0016491">
    <property type="term" value="F:oxidoreductase activity"/>
    <property type="evidence" value="ECO:0007669"/>
    <property type="project" value="UniProtKB-KW"/>
</dbReference>
<keyword evidence="3" id="KW-0408">Iron</keyword>
<dbReference type="Proteomes" id="UP001374535">
    <property type="component" value="Chromosome 4"/>
</dbReference>
<gene>
    <name evidence="5" type="ORF">V8G54_013022</name>
</gene>
<accession>A0AAQ3NUW0</accession>
<reference evidence="5 6" key="1">
    <citation type="journal article" date="2023" name="Life. Sci Alliance">
        <title>Evolutionary insights into 3D genome organization and epigenetic landscape of Vigna mungo.</title>
        <authorList>
            <person name="Junaid A."/>
            <person name="Singh B."/>
            <person name="Bhatia S."/>
        </authorList>
    </citation>
    <scope>NUCLEOTIDE SEQUENCE [LARGE SCALE GENOMIC DNA]</scope>
    <source>
        <strain evidence="5">Urdbean</strain>
    </source>
</reference>
<dbReference type="PANTHER" id="PTHR10209:SF776">
    <property type="entry name" value="2OG-FE(II) OXYGENASE FAMILY OXIDOREDUCTASE"/>
    <property type="match status" value="1"/>
</dbReference>
<dbReference type="SUPFAM" id="SSF51197">
    <property type="entry name" value="Clavaminate synthase-like"/>
    <property type="match status" value="1"/>
</dbReference>
<name>A0AAQ3NUW0_VIGMU</name>
<sequence>MSLAGAGTSTPTSFDRLLELKAFEETKGGVKSLVDAGITKIPRIFVMPPEDIAVSGDRSHTQFEIPVIDLKDVAGDRSGVVNHGMPAKLLEDMLAAAREFHELPQEVKGEYYTREKQKKVKYWTNFDLYQSKHANWRDTLNCTMAPEPLDPQELPPGCNNGILKARSSIR</sequence>
<evidence type="ECO:0000259" key="4">
    <source>
        <dbReference type="Pfam" id="PF14226"/>
    </source>
</evidence>
<evidence type="ECO:0000256" key="3">
    <source>
        <dbReference type="ARBA" id="ARBA00023004"/>
    </source>
</evidence>
<dbReference type="GO" id="GO:0046872">
    <property type="term" value="F:metal ion binding"/>
    <property type="evidence" value="ECO:0007669"/>
    <property type="project" value="UniProtKB-KW"/>
</dbReference>
<organism evidence="5 6">
    <name type="scientific">Vigna mungo</name>
    <name type="common">Black gram</name>
    <name type="synonym">Phaseolus mungo</name>
    <dbReference type="NCBI Taxonomy" id="3915"/>
    <lineage>
        <taxon>Eukaryota</taxon>
        <taxon>Viridiplantae</taxon>
        <taxon>Streptophyta</taxon>
        <taxon>Embryophyta</taxon>
        <taxon>Tracheophyta</taxon>
        <taxon>Spermatophyta</taxon>
        <taxon>Magnoliopsida</taxon>
        <taxon>eudicotyledons</taxon>
        <taxon>Gunneridae</taxon>
        <taxon>Pentapetalae</taxon>
        <taxon>rosids</taxon>
        <taxon>fabids</taxon>
        <taxon>Fabales</taxon>
        <taxon>Fabaceae</taxon>
        <taxon>Papilionoideae</taxon>
        <taxon>50 kb inversion clade</taxon>
        <taxon>NPAAA clade</taxon>
        <taxon>indigoferoid/millettioid clade</taxon>
        <taxon>Phaseoleae</taxon>
        <taxon>Vigna</taxon>
    </lineage>
</organism>
<evidence type="ECO:0000313" key="6">
    <source>
        <dbReference type="Proteomes" id="UP001374535"/>
    </source>
</evidence>
<keyword evidence="2" id="KW-0560">Oxidoreductase</keyword>
<dbReference type="AlphaFoldDB" id="A0AAQ3NUW0"/>
<dbReference type="Gene3D" id="2.60.120.330">
    <property type="entry name" value="B-lactam Antibiotic, Isopenicillin N Synthase, Chain"/>
    <property type="match status" value="1"/>
</dbReference>
<evidence type="ECO:0000313" key="5">
    <source>
        <dbReference type="EMBL" id="WVZ15456.1"/>
    </source>
</evidence>
<keyword evidence="1" id="KW-0479">Metal-binding</keyword>
<evidence type="ECO:0000256" key="1">
    <source>
        <dbReference type="ARBA" id="ARBA00022723"/>
    </source>
</evidence>
<protein>
    <recommendedName>
        <fullName evidence="4">Non-haem dioxygenase N-terminal domain-containing protein</fullName>
    </recommendedName>
</protein>
<feature type="domain" description="Non-haem dioxygenase N-terminal" evidence="4">
    <location>
        <begin position="80"/>
        <end position="151"/>
    </location>
</feature>